<organism evidence="2 3">
    <name type="scientific">Amycolatopsis acididurans</name>
    <dbReference type="NCBI Taxonomy" id="2724524"/>
    <lineage>
        <taxon>Bacteria</taxon>
        <taxon>Bacillati</taxon>
        <taxon>Actinomycetota</taxon>
        <taxon>Actinomycetes</taxon>
        <taxon>Pseudonocardiales</taxon>
        <taxon>Pseudonocardiaceae</taxon>
        <taxon>Amycolatopsis</taxon>
    </lineage>
</organism>
<dbReference type="EMBL" id="JAAXLS010000010">
    <property type="protein sequence ID" value="NKQ54648.1"/>
    <property type="molecule type" value="Genomic_DNA"/>
</dbReference>
<keyword evidence="3" id="KW-1185">Reference proteome</keyword>
<evidence type="ECO:0000256" key="1">
    <source>
        <dbReference type="ARBA" id="ARBA00022679"/>
    </source>
</evidence>
<dbReference type="SUPFAM" id="SSF53756">
    <property type="entry name" value="UDP-Glycosyltransferase/glycogen phosphorylase"/>
    <property type="match status" value="1"/>
</dbReference>
<reference evidence="2 3" key="1">
    <citation type="submission" date="2020-04" db="EMBL/GenBank/DDBJ databases">
        <title>Novel species.</title>
        <authorList>
            <person name="Teo W.F.A."/>
            <person name="Lipun K."/>
            <person name="Srisuk N."/>
            <person name="Duangmal K."/>
        </authorList>
    </citation>
    <scope>NUCLEOTIDE SEQUENCE [LARGE SCALE GENOMIC DNA]</scope>
    <source>
        <strain evidence="2 3">K13G38</strain>
    </source>
</reference>
<name>A0ABX1J4D0_9PSEU</name>
<dbReference type="Gene3D" id="3.40.50.2000">
    <property type="entry name" value="Glycogen Phosphorylase B"/>
    <property type="match status" value="1"/>
</dbReference>
<dbReference type="Pfam" id="PF13692">
    <property type="entry name" value="Glyco_trans_1_4"/>
    <property type="match status" value="1"/>
</dbReference>
<proteinExistence type="predicted"/>
<protein>
    <submittedName>
        <fullName evidence="2">Glycosyltransferase family 4 protein</fullName>
    </submittedName>
</protein>
<gene>
    <name evidence="2" type="ORF">HFP15_17335</name>
</gene>
<evidence type="ECO:0000313" key="2">
    <source>
        <dbReference type="EMBL" id="NKQ54648.1"/>
    </source>
</evidence>
<accession>A0ABX1J4D0</accession>
<sequence>MIFVLPADAIPSGGNVYDRRVLDGLREIGWDVTESAVTGSWPRPSATERAALGRELSAAPDGALVLLDGLVACGVPEIVVPHADRLRLVVLVHLPLADEGGPDLDAREREVLHAARAVVTTSPRAAERVRAHHGLTEVHVVIPGTDVADPAPGTDGVSRLLCVASLTPRKGQDLLVTALAAVADRDWACDCVGPLERDPRYVSRVRELIAAHGLDERIRLTGSRTGQALEHSYARADLVVLPSRSETYGMAVTEALARGIPVLASAAPDALDSAGLCFPPGDVRALTEALRDWFDRPALRAGLRRSALLRRGTLTPWTHTAQRMAQVLANS</sequence>
<dbReference type="CDD" id="cd03801">
    <property type="entry name" value="GT4_PimA-like"/>
    <property type="match status" value="1"/>
</dbReference>
<evidence type="ECO:0000313" key="3">
    <source>
        <dbReference type="Proteomes" id="UP000715441"/>
    </source>
</evidence>
<comment type="caution">
    <text evidence="2">The sequence shown here is derived from an EMBL/GenBank/DDBJ whole genome shotgun (WGS) entry which is preliminary data.</text>
</comment>
<dbReference type="PANTHER" id="PTHR46401">
    <property type="entry name" value="GLYCOSYLTRANSFERASE WBBK-RELATED"/>
    <property type="match status" value="1"/>
</dbReference>
<keyword evidence="1" id="KW-0808">Transferase</keyword>
<dbReference type="PANTHER" id="PTHR46401:SF2">
    <property type="entry name" value="GLYCOSYLTRANSFERASE WBBK-RELATED"/>
    <property type="match status" value="1"/>
</dbReference>
<dbReference type="Proteomes" id="UP000715441">
    <property type="component" value="Unassembled WGS sequence"/>
</dbReference>
<dbReference type="RefSeq" id="WP_168516751.1">
    <property type="nucleotide sequence ID" value="NZ_JAAXLS010000010.1"/>
</dbReference>